<evidence type="ECO:0000313" key="1">
    <source>
        <dbReference type="EMBL" id="CAH2067107.1"/>
    </source>
</evidence>
<dbReference type="EMBL" id="OW152816">
    <property type="protein sequence ID" value="CAH2067107.1"/>
    <property type="molecule type" value="Genomic_DNA"/>
</dbReference>
<dbReference type="Proteomes" id="UP000837857">
    <property type="component" value="Chromosome 4"/>
</dbReference>
<sequence>MRLAHQPSSLWDAVAPRSGTFGFYPKDGTAELSWSDAFLVDHGFLGLHDPFQVEHPSCQGVGRPSWVHHAFVEVPRVAL</sequence>
<protein>
    <submittedName>
        <fullName evidence="1">Uncharacterized protein</fullName>
    </submittedName>
</protein>
<accession>A0ABN8IW90</accession>
<gene>
    <name evidence="1" type="ORF">IPOD504_LOCUS13729</name>
</gene>
<organism evidence="1 2">
    <name type="scientific">Iphiclides podalirius</name>
    <name type="common">scarce swallowtail</name>
    <dbReference type="NCBI Taxonomy" id="110791"/>
    <lineage>
        <taxon>Eukaryota</taxon>
        <taxon>Metazoa</taxon>
        <taxon>Ecdysozoa</taxon>
        <taxon>Arthropoda</taxon>
        <taxon>Hexapoda</taxon>
        <taxon>Insecta</taxon>
        <taxon>Pterygota</taxon>
        <taxon>Neoptera</taxon>
        <taxon>Endopterygota</taxon>
        <taxon>Lepidoptera</taxon>
        <taxon>Glossata</taxon>
        <taxon>Ditrysia</taxon>
        <taxon>Papilionoidea</taxon>
        <taxon>Papilionidae</taxon>
        <taxon>Papilioninae</taxon>
        <taxon>Iphiclides</taxon>
    </lineage>
</organism>
<feature type="non-terminal residue" evidence="1">
    <location>
        <position position="1"/>
    </location>
</feature>
<reference evidence="1" key="1">
    <citation type="submission" date="2022-03" db="EMBL/GenBank/DDBJ databases">
        <authorList>
            <person name="Martin H S."/>
        </authorList>
    </citation>
    <scope>NUCLEOTIDE SEQUENCE</scope>
</reference>
<keyword evidence="2" id="KW-1185">Reference proteome</keyword>
<proteinExistence type="predicted"/>
<evidence type="ECO:0000313" key="2">
    <source>
        <dbReference type="Proteomes" id="UP000837857"/>
    </source>
</evidence>
<name>A0ABN8IW90_9NEOP</name>